<reference evidence="4 5" key="2">
    <citation type="submission" date="2018-11" db="EMBL/GenBank/DDBJ databases">
        <authorList>
            <consortium name="Pathogen Informatics"/>
        </authorList>
    </citation>
    <scope>NUCLEOTIDE SEQUENCE [LARGE SCALE GENOMIC DNA]</scope>
</reference>
<feature type="compositionally biased region" description="Polar residues" evidence="1">
    <location>
        <begin position="372"/>
        <end position="394"/>
    </location>
</feature>
<dbReference type="GO" id="GO:0019901">
    <property type="term" value="F:protein kinase binding"/>
    <property type="evidence" value="ECO:0007669"/>
    <property type="project" value="TreeGrafter"/>
</dbReference>
<dbReference type="Pfam" id="PF22074">
    <property type="entry name" value="Cep192_D5"/>
    <property type="match status" value="1"/>
</dbReference>
<name>A0A183ILA5_9BILA</name>
<dbReference type="GO" id="GO:0005814">
    <property type="term" value="C:centriole"/>
    <property type="evidence" value="ECO:0007669"/>
    <property type="project" value="TreeGrafter"/>
</dbReference>
<feature type="compositionally biased region" description="Acidic residues" evidence="1">
    <location>
        <begin position="38"/>
        <end position="47"/>
    </location>
</feature>
<accession>A0A183ILA5</accession>
<evidence type="ECO:0000313" key="6">
    <source>
        <dbReference type="WBParaSite" id="SBAD_0000459101-mRNA-1"/>
    </source>
</evidence>
<protein>
    <submittedName>
        <fullName evidence="6">ASH domain-containing protein</fullName>
    </submittedName>
</protein>
<organism evidence="6">
    <name type="scientific">Soboliphyme baturini</name>
    <dbReference type="NCBI Taxonomy" id="241478"/>
    <lineage>
        <taxon>Eukaryota</taxon>
        <taxon>Metazoa</taxon>
        <taxon>Ecdysozoa</taxon>
        <taxon>Nematoda</taxon>
        <taxon>Enoplea</taxon>
        <taxon>Dorylaimia</taxon>
        <taxon>Dioctophymatida</taxon>
        <taxon>Dioctophymatoidea</taxon>
        <taxon>Soboliphymatidae</taxon>
        <taxon>Soboliphyme</taxon>
    </lineage>
</organism>
<dbReference type="GO" id="GO:0000242">
    <property type="term" value="C:pericentriolar material"/>
    <property type="evidence" value="ECO:0007669"/>
    <property type="project" value="TreeGrafter"/>
</dbReference>
<dbReference type="WBParaSite" id="SBAD_0000459101-mRNA-1">
    <property type="protein sequence ID" value="SBAD_0000459101-mRNA-1"/>
    <property type="gene ID" value="SBAD_0000459101"/>
</dbReference>
<dbReference type="GO" id="GO:0090307">
    <property type="term" value="P:mitotic spindle assembly"/>
    <property type="evidence" value="ECO:0007669"/>
    <property type="project" value="TreeGrafter"/>
</dbReference>
<dbReference type="EMBL" id="UZAM01008298">
    <property type="protein sequence ID" value="VDP04259.1"/>
    <property type="molecule type" value="Genomic_DNA"/>
</dbReference>
<feature type="domain" description="Cep192/Spd-2-like" evidence="2">
    <location>
        <begin position="402"/>
        <end position="507"/>
    </location>
</feature>
<sequence>MMNDDSSCMQSGDKKEVQAWLKNGAPLSEKKNATFNDNNDDDDEDTVSEVKFDDKELDDLLCDDYSVTGEVNYDSDCSQKSVSLTSSKNGLALETGGPTNFDWSTHKGALVRKPEWMSSRENSYVSPGTLLKSKSGAVGSLSHSDVDPPSFGFSSVSPLHTSSNISRGKDDATGLDNLYDVGVKPKNDANGPNYSGGPGSIERSQHVEAATAINQHEREGRYSNQLQKKKSKPTEQHSCFEPSNSDDFQYSSDRDEFSTLAMSAFDGLLHDMSMNNSSTFLMNKVLKAREQYIAQSRNMSTRVVDAATTGPATSVSLREKIQSTSFTPQLQKQKQPLTTTESQFKIPDYPKAYGCVVSSSCYEMKTDKGQGRASNMGTSDERSSPSSQHFTSELSARSTKSLLLTNKQEMFFGCVKAGGDSVSQVAILRNGSATEILQIKIFLKHDLPGFKLDNLPASSFIQLGPQETFHLRASFEPPATQFYQNKIMFLPVVSRQKFSIRLNGFGGCADVIPRLTTRGNSFAYELMLTGTLTKFFMINTGSRDAFVKITAYSDPLFKVQLPEDVLQLYPSNFVLPHLQSKQITCSSSNPTITDVVAFLRIYWGEEIMRRRFKKHGKSLPAAAMVHDEDFNVPFDGEENVVPEYGCGILEHEERMFAGSIRTIEVIVMNSIPKFGDADSTVFLPVGYDETTCVESRVFGGSIITIYPEVLEFGEVAVGCTKSMKIEIRNLSDKDELIQMSIEDGPYSLKCTSYNLKYR</sequence>
<feature type="domain" description="Cep192-like" evidence="3">
    <location>
        <begin position="533"/>
        <end position="668"/>
    </location>
</feature>
<evidence type="ECO:0000313" key="5">
    <source>
        <dbReference type="Proteomes" id="UP000270296"/>
    </source>
</evidence>
<evidence type="ECO:0000256" key="1">
    <source>
        <dbReference type="SAM" id="MobiDB-lite"/>
    </source>
</evidence>
<feature type="region of interest" description="Disordered" evidence="1">
    <location>
        <begin position="214"/>
        <end position="247"/>
    </location>
</feature>
<evidence type="ECO:0000313" key="4">
    <source>
        <dbReference type="EMBL" id="VDP04259.1"/>
    </source>
</evidence>
<dbReference type="Pfam" id="PF22073">
    <property type="entry name" value="Cep192_D4"/>
    <property type="match status" value="1"/>
</dbReference>
<proteinExistence type="predicted"/>
<feature type="compositionally biased region" description="Polar residues" evidence="1">
    <location>
        <begin position="155"/>
        <end position="166"/>
    </location>
</feature>
<feature type="region of interest" description="Disordered" evidence="1">
    <location>
        <begin position="1"/>
        <end position="50"/>
    </location>
</feature>
<dbReference type="OrthoDB" id="5989006at2759"/>
<evidence type="ECO:0000259" key="2">
    <source>
        <dbReference type="Pfam" id="PF22073"/>
    </source>
</evidence>
<feature type="compositionally biased region" description="Polar residues" evidence="1">
    <location>
        <begin position="1"/>
        <end position="10"/>
    </location>
</feature>
<dbReference type="InterPro" id="IPR039103">
    <property type="entry name" value="Spd-2/CEP192"/>
</dbReference>
<dbReference type="GO" id="GO:0090222">
    <property type="term" value="P:centrosome-templated microtubule nucleation"/>
    <property type="evidence" value="ECO:0007669"/>
    <property type="project" value="InterPro"/>
</dbReference>
<evidence type="ECO:0000259" key="3">
    <source>
        <dbReference type="Pfam" id="PF22074"/>
    </source>
</evidence>
<dbReference type="Proteomes" id="UP000270296">
    <property type="component" value="Unassembled WGS sequence"/>
</dbReference>
<reference evidence="6" key="1">
    <citation type="submission" date="2016-06" db="UniProtKB">
        <authorList>
            <consortium name="WormBaseParasite"/>
        </authorList>
    </citation>
    <scope>IDENTIFICATION</scope>
</reference>
<gene>
    <name evidence="4" type="ORF">SBAD_LOCUS4401</name>
</gene>
<dbReference type="AlphaFoldDB" id="A0A183ILA5"/>
<dbReference type="InterPro" id="IPR054090">
    <property type="entry name" value="Cep192_Spd-2-like_dom"/>
</dbReference>
<dbReference type="InterPro" id="IPR054091">
    <property type="entry name" value="Cep192-like_D5"/>
</dbReference>
<feature type="region of interest" description="Disordered" evidence="1">
    <location>
        <begin position="367"/>
        <end position="394"/>
    </location>
</feature>
<dbReference type="GO" id="GO:0051298">
    <property type="term" value="P:centrosome duplication"/>
    <property type="evidence" value="ECO:0007669"/>
    <property type="project" value="InterPro"/>
</dbReference>
<dbReference type="PANTHER" id="PTHR16029:SF11">
    <property type="entry name" value="CENTROSOMAL PROTEIN OF 192 KDA"/>
    <property type="match status" value="1"/>
</dbReference>
<dbReference type="GO" id="GO:0005737">
    <property type="term" value="C:cytoplasm"/>
    <property type="evidence" value="ECO:0007669"/>
    <property type="project" value="TreeGrafter"/>
</dbReference>
<keyword evidence="5" id="KW-1185">Reference proteome</keyword>
<dbReference type="GO" id="GO:0071539">
    <property type="term" value="P:protein localization to centrosome"/>
    <property type="evidence" value="ECO:0007669"/>
    <property type="project" value="InterPro"/>
</dbReference>
<dbReference type="PANTHER" id="PTHR16029">
    <property type="entry name" value="CENTROSOMAL PROTEIN OF 192 KDA"/>
    <property type="match status" value="1"/>
</dbReference>
<feature type="region of interest" description="Disordered" evidence="1">
    <location>
        <begin position="155"/>
        <end position="201"/>
    </location>
</feature>